<evidence type="ECO:0000313" key="9">
    <source>
        <dbReference type="EMBL" id="EOX96596.1"/>
    </source>
</evidence>
<dbReference type="SUPFAM" id="SSF55455">
    <property type="entry name" value="SRF-like"/>
    <property type="match status" value="1"/>
</dbReference>
<feature type="coiled-coil region" evidence="6">
    <location>
        <begin position="133"/>
        <end position="190"/>
    </location>
</feature>
<feature type="domain" description="MADS-box" evidence="7">
    <location>
        <begin position="1"/>
        <end position="61"/>
    </location>
</feature>
<dbReference type="PRINTS" id="PR00404">
    <property type="entry name" value="MADSDOMAIN"/>
</dbReference>
<dbReference type="InParanoid" id="A0A061DX03"/>
<gene>
    <name evidence="9" type="ORF">TCM_005818</name>
</gene>
<evidence type="ECO:0000256" key="6">
    <source>
        <dbReference type="SAM" id="Coils"/>
    </source>
</evidence>
<dbReference type="AlphaFoldDB" id="A0A061DX03"/>
<dbReference type="GO" id="GO:0000981">
    <property type="term" value="F:DNA-binding transcription factor activity, RNA polymerase II-specific"/>
    <property type="evidence" value="ECO:0000318"/>
    <property type="project" value="GO_Central"/>
</dbReference>
<organism evidence="9 10">
    <name type="scientific">Theobroma cacao</name>
    <name type="common">Cacao</name>
    <name type="synonym">Cocoa</name>
    <dbReference type="NCBI Taxonomy" id="3641"/>
    <lineage>
        <taxon>Eukaryota</taxon>
        <taxon>Viridiplantae</taxon>
        <taxon>Streptophyta</taxon>
        <taxon>Embryophyta</taxon>
        <taxon>Tracheophyta</taxon>
        <taxon>Spermatophyta</taxon>
        <taxon>Magnoliopsida</taxon>
        <taxon>eudicotyledons</taxon>
        <taxon>Gunneridae</taxon>
        <taxon>Pentapetalae</taxon>
        <taxon>rosids</taxon>
        <taxon>malvids</taxon>
        <taxon>Malvales</taxon>
        <taxon>Malvaceae</taxon>
        <taxon>Byttnerioideae</taxon>
        <taxon>Theobroma</taxon>
    </lineage>
</organism>
<evidence type="ECO:0000256" key="2">
    <source>
        <dbReference type="ARBA" id="ARBA00023015"/>
    </source>
</evidence>
<dbReference type="GO" id="GO:0046983">
    <property type="term" value="F:protein dimerization activity"/>
    <property type="evidence" value="ECO:0007669"/>
    <property type="project" value="InterPro"/>
</dbReference>
<dbReference type="InterPro" id="IPR033896">
    <property type="entry name" value="MEF2-like_N"/>
</dbReference>
<dbReference type="Pfam" id="PF00319">
    <property type="entry name" value="SRF-TF"/>
    <property type="match status" value="1"/>
</dbReference>
<dbReference type="eggNOG" id="KOG0014">
    <property type="taxonomic scope" value="Eukaryota"/>
</dbReference>
<dbReference type="OMA" id="YLECYAV"/>
<dbReference type="Gene3D" id="3.40.1810.10">
    <property type="entry name" value="Transcription factor, MADS-box"/>
    <property type="match status" value="1"/>
</dbReference>
<dbReference type="HOGENOM" id="CLU_738529_0_0_1"/>
<evidence type="ECO:0000256" key="4">
    <source>
        <dbReference type="ARBA" id="ARBA00023163"/>
    </source>
</evidence>
<dbReference type="PANTHER" id="PTHR48019">
    <property type="entry name" value="SERUM RESPONSE FACTOR HOMOLOG"/>
    <property type="match status" value="1"/>
</dbReference>
<dbReference type="GO" id="GO:0006357">
    <property type="term" value="P:regulation of transcription by RNA polymerase II"/>
    <property type="evidence" value="ECO:0000318"/>
    <property type="project" value="GO_Central"/>
</dbReference>
<dbReference type="GO" id="GO:0045944">
    <property type="term" value="P:positive regulation of transcription by RNA polymerase II"/>
    <property type="evidence" value="ECO:0007669"/>
    <property type="project" value="InterPro"/>
</dbReference>
<dbReference type="PROSITE" id="PS51297">
    <property type="entry name" value="K_BOX"/>
    <property type="match status" value="1"/>
</dbReference>
<dbReference type="InterPro" id="IPR002100">
    <property type="entry name" value="TF_MADSbox"/>
</dbReference>
<dbReference type="GO" id="GO:0000978">
    <property type="term" value="F:RNA polymerase II cis-regulatory region sequence-specific DNA binding"/>
    <property type="evidence" value="ECO:0000318"/>
    <property type="project" value="GO_Central"/>
</dbReference>
<keyword evidence="6" id="KW-0175">Coiled coil</keyword>
<evidence type="ECO:0000313" key="10">
    <source>
        <dbReference type="Proteomes" id="UP000026915"/>
    </source>
</evidence>
<dbReference type="Gramene" id="EOX96596">
    <property type="protein sequence ID" value="EOX96596"/>
    <property type="gene ID" value="TCM_005818"/>
</dbReference>
<dbReference type="InterPro" id="IPR050142">
    <property type="entry name" value="MADS-box/MEF2_TF"/>
</dbReference>
<dbReference type="InterPro" id="IPR002487">
    <property type="entry name" value="TF_Kbox"/>
</dbReference>
<evidence type="ECO:0000256" key="3">
    <source>
        <dbReference type="ARBA" id="ARBA00023125"/>
    </source>
</evidence>
<dbReference type="SMART" id="SM00432">
    <property type="entry name" value="MADS"/>
    <property type="match status" value="1"/>
</dbReference>
<evidence type="ECO:0000259" key="8">
    <source>
        <dbReference type="PROSITE" id="PS51297"/>
    </source>
</evidence>
<dbReference type="EMBL" id="CM001879">
    <property type="protein sequence ID" value="EOX96596.1"/>
    <property type="molecule type" value="Genomic_DNA"/>
</dbReference>
<keyword evidence="2" id="KW-0805">Transcription regulation</keyword>
<protein>
    <submittedName>
        <fullName evidence="9">AGAMOUS-like 15, putative</fullName>
    </submittedName>
</protein>
<dbReference type="CDD" id="cd00265">
    <property type="entry name" value="MADS_MEF2_like"/>
    <property type="match status" value="1"/>
</dbReference>
<dbReference type="InterPro" id="IPR036879">
    <property type="entry name" value="TF_MADSbox_sf"/>
</dbReference>
<evidence type="ECO:0000256" key="5">
    <source>
        <dbReference type="ARBA" id="ARBA00023242"/>
    </source>
</evidence>
<keyword evidence="3" id="KW-0238">DNA-binding</keyword>
<name>A0A061DX03_THECC</name>
<reference evidence="9 10" key="1">
    <citation type="journal article" date="2013" name="Genome Biol.">
        <title>The genome sequence of the most widely cultivated cacao type and its use to identify candidate genes regulating pod color.</title>
        <authorList>
            <person name="Motamayor J.C."/>
            <person name="Mockaitis K."/>
            <person name="Schmutz J."/>
            <person name="Haiminen N."/>
            <person name="Iii D.L."/>
            <person name="Cornejo O."/>
            <person name="Findley S.D."/>
            <person name="Zheng P."/>
            <person name="Utro F."/>
            <person name="Royaert S."/>
            <person name="Saski C."/>
            <person name="Jenkins J."/>
            <person name="Podicheti R."/>
            <person name="Zhao M."/>
            <person name="Scheffler B.E."/>
            <person name="Stack J.C."/>
            <person name="Feltus F.A."/>
            <person name="Mustiga G.M."/>
            <person name="Amores F."/>
            <person name="Phillips W."/>
            <person name="Marelli J.P."/>
            <person name="May G.D."/>
            <person name="Shapiro H."/>
            <person name="Ma J."/>
            <person name="Bustamante C.D."/>
            <person name="Schnell R.J."/>
            <person name="Main D."/>
            <person name="Gilbert D."/>
            <person name="Parida L."/>
            <person name="Kuhn D.N."/>
        </authorList>
    </citation>
    <scope>NUCLEOTIDE SEQUENCE [LARGE SCALE GENOMIC DNA]</scope>
    <source>
        <strain evidence="10">cv. Matina 1-6</strain>
    </source>
</reference>
<dbReference type="Proteomes" id="UP000026915">
    <property type="component" value="Chromosome 1"/>
</dbReference>
<keyword evidence="4" id="KW-0804">Transcription</keyword>
<keyword evidence="5" id="KW-0539">Nucleus</keyword>
<keyword evidence="10" id="KW-1185">Reference proteome</keyword>
<sequence>MGRGKIEIKRIENANSRQVTFSKRRAGLLKKAKELAILCDAEVAVIIFSNTGKLFEFASSGSFSKQHVSLCQCVPVGLQWSSIIYIMEVYGRNSSRLYKMEAIIGDDMKKTLSRYDKCAQGTPEIALVEHKAEKQDSKEEDNLKDEIAKLQMKQLQLLGKDLTSLSLKELQVLEQQLNEGLLSVKEKKEQLLMEQLEQSRVQVEELRGFFPSTARPVQSYLECYAVERKNSLMNHSIPSPDVTCNCTVEKGDSDTTLYLGIDQGLVLVVNLVLQTFSSPPTALVKGTILIKEALLHLCCQVTITRERNLKEKLIPMTQRANWGCCDSFLHGVALPFVGIPELRYGGRLSFQVMDIVEQLLKKEKVRDIAKLAFLY</sequence>
<dbReference type="STRING" id="3641.A0A061DX03"/>
<dbReference type="GO" id="GO:0005634">
    <property type="term" value="C:nucleus"/>
    <property type="evidence" value="ECO:0007669"/>
    <property type="project" value="UniProtKB-SubCell"/>
</dbReference>
<dbReference type="PROSITE" id="PS50066">
    <property type="entry name" value="MADS_BOX_2"/>
    <property type="match status" value="1"/>
</dbReference>
<evidence type="ECO:0000256" key="1">
    <source>
        <dbReference type="ARBA" id="ARBA00004123"/>
    </source>
</evidence>
<accession>A0A061DX03</accession>
<evidence type="ECO:0000259" key="7">
    <source>
        <dbReference type="PROSITE" id="PS50066"/>
    </source>
</evidence>
<feature type="domain" description="K-box" evidence="8">
    <location>
        <begin position="133"/>
        <end position="237"/>
    </location>
</feature>
<dbReference type="PROSITE" id="PS00350">
    <property type="entry name" value="MADS_BOX_1"/>
    <property type="match status" value="1"/>
</dbReference>
<comment type="subcellular location">
    <subcellularLocation>
        <location evidence="1">Nucleus</location>
    </subcellularLocation>
</comment>
<dbReference type="Pfam" id="PF01486">
    <property type="entry name" value="K-box"/>
    <property type="match status" value="1"/>
</dbReference>
<proteinExistence type="predicted"/>